<dbReference type="EMBL" id="WNVG01000120">
    <property type="protein sequence ID" value="MDZ5033976.1"/>
    <property type="molecule type" value="Genomic_DNA"/>
</dbReference>
<accession>A0AAW9J2U8</accession>
<dbReference type="AlphaFoldDB" id="A0AAW9J2U8"/>
<dbReference type="Pfam" id="PF03903">
    <property type="entry name" value="Phage_T4_gp36"/>
    <property type="match status" value="1"/>
</dbReference>
<dbReference type="InterPro" id="IPR005601">
    <property type="entry name" value="Tail_fibre_p36"/>
</dbReference>
<sequence>PIVSVRDKGLGINAFADDTYKVVVGGNAKITGQLIVDGQLNPSSIMIPTQGNIAAETGITRPLQTGLSLRQVYNNGYPTNYGNAITIKGQGDSQLVMGWSGTSGGNANLYYRNKRDASESNWSDWATIYTTSNKPSPSDIGAASTSHDHAKIVVTNGGGVYEGNGDAANSTIANLQVKSWYGIGFAPSISGQSVPQNENAVWINVRNGGIGCRGDLNAGGQITGNSLKISGSAYVQGTGYVLNSKESGRTDLVAPRISNLNTRMNSGWYGWSLGSAGAPTDYGILLVIQWNENADFVQIAFGTNNAMWTRWYVNGSWQSWSLK</sequence>
<name>A0AAW9J2U8_CLOPF</name>
<comment type="caution">
    <text evidence="1">The sequence shown here is derived from an EMBL/GenBank/DDBJ whole genome shotgun (WGS) entry which is preliminary data.</text>
</comment>
<protein>
    <recommendedName>
        <fullName evidence="3">Phage tail protein</fullName>
    </recommendedName>
</protein>
<organism evidence="1 2">
    <name type="scientific">Clostridium perfringens</name>
    <dbReference type="NCBI Taxonomy" id="1502"/>
    <lineage>
        <taxon>Bacteria</taxon>
        <taxon>Bacillati</taxon>
        <taxon>Bacillota</taxon>
        <taxon>Clostridia</taxon>
        <taxon>Eubacteriales</taxon>
        <taxon>Clostridiaceae</taxon>
        <taxon>Clostridium</taxon>
    </lineage>
</organism>
<reference evidence="1" key="1">
    <citation type="submission" date="2019-11" db="EMBL/GenBank/DDBJ databases">
        <title>Characterization of Clostridium perfringens isolates from swine manure treated agricultural soils.</title>
        <authorList>
            <person name="Wushke S.T."/>
        </authorList>
    </citation>
    <scope>NUCLEOTIDE SEQUENCE</scope>
    <source>
        <strain evidence="1">X15</strain>
    </source>
</reference>
<evidence type="ECO:0000313" key="1">
    <source>
        <dbReference type="EMBL" id="MDZ5033976.1"/>
    </source>
</evidence>
<proteinExistence type="predicted"/>
<dbReference type="CDD" id="cd19958">
    <property type="entry name" value="pyocin_knob"/>
    <property type="match status" value="1"/>
</dbReference>
<gene>
    <name evidence="1" type="ORF">GNF81_14610</name>
</gene>
<evidence type="ECO:0000313" key="2">
    <source>
        <dbReference type="Proteomes" id="UP001289066"/>
    </source>
</evidence>
<feature type="non-terminal residue" evidence="1">
    <location>
        <position position="1"/>
    </location>
</feature>
<dbReference type="RefSeq" id="WP_322412506.1">
    <property type="nucleotide sequence ID" value="NZ_WNVG01000120.1"/>
</dbReference>
<dbReference type="Proteomes" id="UP001289066">
    <property type="component" value="Unassembled WGS sequence"/>
</dbReference>
<evidence type="ECO:0008006" key="3">
    <source>
        <dbReference type="Google" id="ProtNLM"/>
    </source>
</evidence>